<evidence type="ECO:0000313" key="1">
    <source>
        <dbReference type="EMBL" id="KAH7915525.1"/>
    </source>
</evidence>
<sequence length="515" mass="57701">MPFSIMSWIVDHHTAALCVISLIIVGFASRLSKRKNVDGIPLPPGPTGLPFFGNILSVNSQEPWETYAAWSAQYGDLVYARFVNQDIVIINSEKIAKDLLEKRSSNYSDRPYLPSRLPFGFTHDFSLTPYGNEWRLARRLFHQGFRAEATSTFYPVQIRKTYQLLTNFLESPQNFATHLKTFPASVLMSATYDYETAPSGDPIVTVVDMVNRLGLEYMSPEQGWFLSVLPFLLHLPSWFPGATIKRKAILCAKYGVEMVETPLEYVQKSIAAGTAGPSFVSDLLRMREGQDSDRLADFDRALRHSSASAFLDGSETAVVLHPHVQVKARAEIDAVIGKNRLPDYSDQLSLPYIEAIIREIARWQPILPLAVPHAATDSDVYEGFYIPKGAMVMANVWAMSRNEAVYPRATEFIPERFLDDKGQLLDAEASTRFFGFGRRICPGRHFAHASLYIVIASTLALFEFSKTLDDQGREIDFVPTYTFGITRHADPFPCRIVPRPGVDAEKLAAVFGPVA</sequence>
<keyword evidence="2" id="KW-1185">Reference proteome</keyword>
<dbReference type="EMBL" id="MU267599">
    <property type="protein sequence ID" value="KAH7915525.1"/>
    <property type="molecule type" value="Genomic_DNA"/>
</dbReference>
<gene>
    <name evidence="1" type="ORF">BJ138DRAFT_56265</name>
</gene>
<name>A0ACB8APX0_9AGAM</name>
<proteinExistence type="predicted"/>
<dbReference type="Proteomes" id="UP000790377">
    <property type="component" value="Unassembled WGS sequence"/>
</dbReference>
<reference evidence="1" key="1">
    <citation type="journal article" date="2021" name="New Phytol.">
        <title>Evolutionary innovations through gain and loss of genes in the ectomycorrhizal Boletales.</title>
        <authorList>
            <person name="Wu G."/>
            <person name="Miyauchi S."/>
            <person name="Morin E."/>
            <person name="Kuo A."/>
            <person name="Drula E."/>
            <person name="Varga T."/>
            <person name="Kohler A."/>
            <person name="Feng B."/>
            <person name="Cao Y."/>
            <person name="Lipzen A."/>
            <person name="Daum C."/>
            <person name="Hundley H."/>
            <person name="Pangilinan J."/>
            <person name="Johnson J."/>
            <person name="Barry K."/>
            <person name="LaButti K."/>
            <person name="Ng V."/>
            <person name="Ahrendt S."/>
            <person name="Min B."/>
            <person name="Choi I.G."/>
            <person name="Park H."/>
            <person name="Plett J.M."/>
            <person name="Magnuson J."/>
            <person name="Spatafora J.W."/>
            <person name="Nagy L.G."/>
            <person name="Henrissat B."/>
            <person name="Grigoriev I.V."/>
            <person name="Yang Z.L."/>
            <person name="Xu J."/>
            <person name="Martin F.M."/>
        </authorList>
    </citation>
    <scope>NUCLEOTIDE SEQUENCE</scope>
    <source>
        <strain evidence="1">ATCC 28755</strain>
    </source>
</reference>
<protein>
    <submittedName>
        <fullName evidence="1">Cytochrome P450</fullName>
    </submittedName>
</protein>
<evidence type="ECO:0000313" key="2">
    <source>
        <dbReference type="Proteomes" id="UP000790377"/>
    </source>
</evidence>
<accession>A0ACB8APX0</accession>
<organism evidence="1 2">
    <name type="scientific">Hygrophoropsis aurantiaca</name>
    <dbReference type="NCBI Taxonomy" id="72124"/>
    <lineage>
        <taxon>Eukaryota</taxon>
        <taxon>Fungi</taxon>
        <taxon>Dikarya</taxon>
        <taxon>Basidiomycota</taxon>
        <taxon>Agaricomycotina</taxon>
        <taxon>Agaricomycetes</taxon>
        <taxon>Agaricomycetidae</taxon>
        <taxon>Boletales</taxon>
        <taxon>Coniophorineae</taxon>
        <taxon>Hygrophoropsidaceae</taxon>
        <taxon>Hygrophoropsis</taxon>
    </lineage>
</organism>
<comment type="caution">
    <text evidence="1">The sequence shown here is derived from an EMBL/GenBank/DDBJ whole genome shotgun (WGS) entry which is preliminary data.</text>
</comment>